<dbReference type="InterPro" id="IPR000953">
    <property type="entry name" value="Chromo/chromo_shadow_dom"/>
</dbReference>
<dbReference type="PROSITE" id="PS50013">
    <property type="entry name" value="CHROMO_2"/>
    <property type="match status" value="1"/>
</dbReference>
<dbReference type="Pfam" id="PF01393">
    <property type="entry name" value="Chromo_shadow"/>
    <property type="match status" value="1"/>
</dbReference>
<reference evidence="5 6" key="1">
    <citation type="submission" date="2024-05" db="EMBL/GenBank/DDBJ databases">
        <title>A draft genome resource for the thread blight pathogen Marasmius tenuissimus strain MS-2.</title>
        <authorList>
            <person name="Yulfo-Soto G.E."/>
            <person name="Baruah I.K."/>
            <person name="Amoako-Attah I."/>
            <person name="Bukari Y."/>
            <person name="Meinhardt L.W."/>
            <person name="Bailey B.A."/>
            <person name="Cohen S.P."/>
        </authorList>
    </citation>
    <scope>NUCLEOTIDE SEQUENCE [LARGE SCALE GENOMIC DNA]</scope>
    <source>
        <strain evidence="5 6">MS-2</strain>
    </source>
</reference>
<feature type="domain" description="Chromo" evidence="4">
    <location>
        <begin position="45"/>
        <end position="108"/>
    </location>
</feature>
<dbReference type="SMART" id="SM00300">
    <property type="entry name" value="ChSh"/>
    <property type="match status" value="1"/>
</dbReference>
<sequence length="255" mass="29415">MAAASVVSDSEREETPAQGRNKRGKDKNEAEEIEDEEEGEDDEEYEIEAILNHKKGKFESGKMAFYVKWKGYDDPKDNTWVRESDAENAKELIDEYWEKKSRKENGSVARKGRKSTAAETPEPSISTKKRGRKPLSEDEKPSASKRQKQRNDETENSEPEDVEMDDGTVKIRDAKFMHKFNHLASWEEIIREIDTVEHTPTDGSNLTVYIRLTKKEGGDRVKLPSATCNKKFPQKMIKFYEGNLKWKETEMDDDA</sequence>
<dbReference type="InterPro" id="IPR008251">
    <property type="entry name" value="Chromo_shadow_dom"/>
</dbReference>
<dbReference type="InterPro" id="IPR051219">
    <property type="entry name" value="Heterochromatin_chromo-domain"/>
</dbReference>
<dbReference type="SMART" id="SM00298">
    <property type="entry name" value="CHROMO"/>
    <property type="match status" value="1"/>
</dbReference>
<gene>
    <name evidence="5" type="ORF">AAF712_006914</name>
</gene>
<dbReference type="SUPFAM" id="SSF54160">
    <property type="entry name" value="Chromo domain-like"/>
    <property type="match status" value="2"/>
</dbReference>
<evidence type="ECO:0000313" key="5">
    <source>
        <dbReference type="EMBL" id="KAL0066083.1"/>
    </source>
</evidence>
<feature type="region of interest" description="Disordered" evidence="3">
    <location>
        <begin position="94"/>
        <end position="167"/>
    </location>
</feature>
<proteinExistence type="predicted"/>
<comment type="subcellular location">
    <subcellularLocation>
        <location evidence="1">Nucleus</location>
    </subcellularLocation>
</comment>
<feature type="compositionally biased region" description="Acidic residues" evidence="3">
    <location>
        <begin position="29"/>
        <end position="44"/>
    </location>
</feature>
<feature type="region of interest" description="Disordered" evidence="3">
    <location>
        <begin position="1"/>
        <end position="44"/>
    </location>
</feature>
<keyword evidence="2" id="KW-0539">Nucleus</keyword>
<evidence type="ECO:0000256" key="1">
    <source>
        <dbReference type="ARBA" id="ARBA00004123"/>
    </source>
</evidence>
<dbReference type="EMBL" id="JBBXMP010000039">
    <property type="protein sequence ID" value="KAL0066083.1"/>
    <property type="molecule type" value="Genomic_DNA"/>
</dbReference>
<dbReference type="PANTHER" id="PTHR22812">
    <property type="entry name" value="CHROMOBOX PROTEIN"/>
    <property type="match status" value="1"/>
</dbReference>
<evidence type="ECO:0000259" key="4">
    <source>
        <dbReference type="PROSITE" id="PS50013"/>
    </source>
</evidence>
<dbReference type="Gene3D" id="2.40.50.40">
    <property type="match status" value="2"/>
</dbReference>
<dbReference type="Pfam" id="PF00385">
    <property type="entry name" value="Chromo"/>
    <property type="match status" value="1"/>
</dbReference>
<organism evidence="5 6">
    <name type="scientific">Marasmius tenuissimus</name>
    <dbReference type="NCBI Taxonomy" id="585030"/>
    <lineage>
        <taxon>Eukaryota</taxon>
        <taxon>Fungi</taxon>
        <taxon>Dikarya</taxon>
        <taxon>Basidiomycota</taxon>
        <taxon>Agaricomycotina</taxon>
        <taxon>Agaricomycetes</taxon>
        <taxon>Agaricomycetidae</taxon>
        <taxon>Agaricales</taxon>
        <taxon>Marasmiineae</taxon>
        <taxon>Marasmiaceae</taxon>
        <taxon>Marasmius</taxon>
    </lineage>
</organism>
<feature type="compositionally biased region" description="Basic and acidic residues" evidence="3">
    <location>
        <begin position="94"/>
        <end position="105"/>
    </location>
</feature>
<feature type="compositionally biased region" description="Acidic residues" evidence="3">
    <location>
        <begin position="154"/>
        <end position="166"/>
    </location>
</feature>
<evidence type="ECO:0000256" key="2">
    <source>
        <dbReference type="ARBA" id="ARBA00023242"/>
    </source>
</evidence>
<keyword evidence="6" id="KW-1185">Reference proteome</keyword>
<accession>A0ABR2ZXG1</accession>
<evidence type="ECO:0000313" key="6">
    <source>
        <dbReference type="Proteomes" id="UP001437256"/>
    </source>
</evidence>
<evidence type="ECO:0000256" key="3">
    <source>
        <dbReference type="SAM" id="MobiDB-lite"/>
    </source>
</evidence>
<dbReference type="InterPro" id="IPR016197">
    <property type="entry name" value="Chromo-like_dom_sf"/>
</dbReference>
<protein>
    <recommendedName>
        <fullName evidence="4">Chromo domain-containing protein</fullName>
    </recommendedName>
</protein>
<dbReference type="InterPro" id="IPR023780">
    <property type="entry name" value="Chromo_domain"/>
</dbReference>
<comment type="caution">
    <text evidence="5">The sequence shown here is derived from an EMBL/GenBank/DDBJ whole genome shotgun (WGS) entry which is preliminary data.</text>
</comment>
<name>A0ABR2ZXG1_9AGAR</name>
<dbReference type="Proteomes" id="UP001437256">
    <property type="component" value="Unassembled WGS sequence"/>
</dbReference>